<dbReference type="FunFam" id="1.10.10.10:FF:000001">
    <property type="entry name" value="LysR family transcriptional regulator"/>
    <property type="match status" value="1"/>
</dbReference>
<dbReference type="Pfam" id="PF03466">
    <property type="entry name" value="LysR_substrate"/>
    <property type="match status" value="1"/>
</dbReference>
<comment type="similarity">
    <text evidence="1">Belongs to the LysR transcriptional regulatory family.</text>
</comment>
<feature type="domain" description="HTH lysR-type" evidence="5">
    <location>
        <begin position="1"/>
        <end position="58"/>
    </location>
</feature>
<protein>
    <submittedName>
        <fullName evidence="6">LysR family transcriptional regulator</fullName>
    </submittedName>
</protein>
<comment type="caution">
    <text evidence="6">The sequence shown here is derived from an EMBL/GenBank/DDBJ whole genome shotgun (WGS) entry which is preliminary data.</text>
</comment>
<evidence type="ECO:0000313" key="7">
    <source>
        <dbReference type="Proteomes" id="UP000284395"/>
    </source>
</evidence>
<evidence type="ECO:0000256" key="3">
    <source>
        <dbReference type="ARBA" id="ARBA00023125"/>
    </source>
</evidence>
<evidence type="ECO:0000259" key="5">
    <source>
        <dbReference type="PROSITE" id="PS50931"/>
    </source>
</evidence>
<proteinExistence type="inferred from homology"/>
<name>A0A420ESB4_9SPHN</name>
<gene>
    <name evidence="6" type="ORF">D6851_03375</name>
</gene>
<reference evidence="6 7" key="1">
    <citation type="submission" date="2018-09" db="EMBL/GenBank/DDBJ databases">
        <title>Altererythrobacter spongiae sp. nov., isolated from a marine sponge.</title>
        <authorList>
            <person name="Zhuang L."/>
            <person name="Luo L."/>
        </authorList>
    </citation>
    <scope>NUCLEOTIDE SEQUENCE [LARGE SCALE GENOMIC DNA]</scope>
    <source>
        <strain evidence="6 7">HN-Y73</strain>
    </source>
</reference>
<dbReference type="AlphaFoldDB" id="A0A420ESB4"/>
<dbReference type="InterPro" id="IPR036390">
    <property type="entry name" value="WH_DNA-bd_sf"/>
</dbReference>
<dbReference type="Gene3D" id="3.40.190.290">
    <property type="match status" value="1"/>
</dbReference>
<dbReference type="GO" id="GO:0003677">
    <property type="term" value="F:DNA binding"/>
    <property type="evidence" value="ECO:0007669"/>
    <property type="project" value="UniProtKB-KW"/>
</dbReference>
<dbReference type="Pfam" id="PF00126">
    <property type="entry name" value="HTH_1"/>
    <property type="match status" value="1"/>
</dbReference>
<keyword evidence="4" id="KW-0804">Transcription</keyword>
<organism evidence="6 7">
    <name type="scientific">Altericroceibacterium spongiae</name>
    <dbReference type="NCBI Taxonomy" id="2320269"/>
    <lineage>
        <taxon>Bacteria</taxon>
        <taxon>Pseudomonadati</taxon>
        <taxon>Pseudomonadota</taxon>
        <taxon>Alphaproteobacteria</taxon>
        <taxon>Sphingomonadales</taxon>
        <taxon>Erythrobacteraceae</taxon>
        <taxon>Altericroceibacterium</taxon>
    </lineage>
</organism>
<keyword evidence="7" id="KW-1185">Reference proteome</keyword>
<dbReference type="InterPro" id="IPR036388">
    <property type="entry name" value="WH-like_DNA-bd_sf"/>
</dbReference>
<dbReference type="PANTHER" id="PTHR30419:SF8">
    <property type="entry name" value="NITROGEN ASSIMILATION TRANSCRIPTIONAL ACTIVATOR-RELATED"/>
    <property type="match status" value="1"/>
</dbReference>
<dbReference type="Proteomes" id="UP000284395">
    <property type="component" value="Unassembled WGS sequence"/>
</dbReference>
<dbReference type="Gene3D" id="1.10.10.10">
    <property type="entry name" value="Winged helix-like DNA-binding domain superfamily/Winged helix DNA-binding domain"/>
    <property type="match status" value="1"/>
</dbReference>
<dbReference type="OrthoDB" id="9786526at2"/>
<dbReference type="PANTHER" id="PTHR30419">
    <property type="entry name" value="HTH-TYPE TRANSCRIPTIONAL REGULATOR YBHD"/>
    <property type="match status" value="1"/>
</dbReference>
<evidence type="ECO:0000313" key="6">
    <source>
        <dbReference type="EMBL" id="RKF23513.1"/>
    </source>
</evidence>
<dbReference type="RefSeq" id="WP_120323418.1">
    <property type="nucleotide sequence ID" value="NZ_RAPF01000001.1"/>
</dbReference>
<dbReference type="InterPro" id="IPR005119">
    <property type="entry name" value="LysR_subst-bd"/>
</dbReference>
<dbReference type="EMBL" id="RAPF01000001">
    <property type="protein sequence ID" value="RKF23513.1"/>
    <property type="molecule type" value="Genomic_DNA"/>
</dbReference>
<dbReference type="GO" id="GO:0003700">
    <property type="term" value="F:DNA-binding transcription factor activity"/>
    <property type="evidence" value="ECO:0007669"/>
    <property type="project" value="InterPro"/>
</dbReference>
<dbReference type="CDD" id="cd08438">
    <property type="entry name" value="PBP2_CidR"/>
    <property type="match status" value="1"/>
</dbReference>
<keyword evidence="3" id="KW-0238">DNA-binding</keyword>
<dbReference type="InterPro" id="IPR000847">
    <property type="entry name" value="LysR_HTH_N"/>
</dbReference>
<dbReference type="SUPFAM" id="SSF53850">
    <property type="entry name" value="Periplasmic binding protein-like II"/>
    <property type="match status" value="1"/>
</dbReference>
<dbReference type="InterPro" id="IPR050950">
    <property type="entry name" value="HTH-type_LysR_regulators"/>
</dbReference>
<accession>A0A420ESB4</accession>
<keyword evidence="2" id="KW-0805">Transcription regulation</keyword>
<evidence type="ECO:0000256" key="4">
    <source>
        <dbReference type="ARBA" id="ARBA00023163"/>
    </source>
</evidence>
<dbReference type="GO" id="GO:0005829">
    <property type="term" value="C:cytosol"/>
    <property type="evidence" value="ECO:0007669"/>
    <property type="project" value="TreeGrafter"/>
</dbReference>
<evidence type="ECO:0000256" key="2">
    <source>
        <dbReference type="ARBA" id="ARBA00023015"/>
    </source>
</evidence>
<dbReference type="PROSITE" id="PS50931">
    <property type="entry name" value="HTH_LYSR"/>
    <property type="match status" value="1"/>
</dbReference>
<dbReference type="SUPFAM" id="SSF46785">
    <property type="entry name" value="Winged helix' DNA-binding domain"/>
    <property type="match status" value="1"/>
</dbReference>
<sequence length="293" mass="32652">MNFRRLRIFVEVVRQDSFSRAADIVAATQSTVSKAVRQLEEEVGAPLLDRVGAHNILTPAGEIVYRRGMKLLADRDDLLVELAELRGLKRGTLRLGLPPIGSSTLFAPLFTAYRRLYPGITVHLVEHGSDQLEQILRAGEIDLAGLLLPTSEDFDSELVRSESLVALLPDTHPLAARSSIRIEDLREMDFILFESSFSLHRIIYDVCRRAGFDPSVVAVSSQVDFVIELVATGLGVAFLPQMIAAQRLHGGVRAVLLEEEGTAWQMAMVWRRNAYLSEAAQAWLDLVRHRQTV</sequence>
<dbReference type="PRINTS" id="PR00039">
    <property type="entry name" value="HTHLYSR"/>
</dbReference>
<evidence type="ECO:0000256" key="1">
    <source>
        <dbReference type="ARBA" id="ARBA00009437"/>
    </source>
</evidence>